<accession>A0A4Y2CKW2</accession>
<dbReference type="EMBL" id="BGPR01000210">
    <property type="protein sequence ID" value="GBM05030.1"/>
    <property type="molecule type" value="Genomic_DNA"/>
</dbReference>
<comment type="caution">
    <text evidence="1">The sequence shown here is derived from an EMBL/GenBank/DDBJ whole genome shotgun (WGS) entry which is preliminary data.</text>
</comment>
<organism evidence="1 2">
    <name type="scientific">Araneus ventricosus</name>
    <name type="common">Orbweaver spider</name>
    <name type="synonym">Epeira ventricosa</name>
    <dbReference type="NCBI Taxonomy" id="182803"/>
    <lineage>
        <taxon>Eukaryota</taxon>
        <taxon>Metazoa</taxon>
        <taxon>Ecdysozoa</taxon>
        <taxon>Arthropoda</taxon>
        <taxon>Chelicerata</taxon>
        <taxon>Arachnida</taxon>
        <taxon>Araneae</taxon>
        <taxon>Araneomorphae</taxon>
        <taxon>Entelegynae</taxon>
        <taxon>Araneoidea</taxon>
        <taxon>Araneidae</taxon>
        <taxon>Araneus</taxon>
    </lineage>
</organism>
<keyword evidence="2" id="KW-1185">Reference proteome</keyword>
<sequence>MDEENSNKALYLYNAVIEYIYFLIVLIEAEGPRSLNNVEKHLKFFNHDIYGFAKIFNGEDLAEKIGTMLCTTTPIFNVKERLLNLTFNDECFKQTIYKDLLISKIVDSVLRGMCCIKDICHNLNLNSMTRIEEKSLTVILKKYPYFYLDSNNSVIIRQFHGLLGFEDHAYKTVVRYFQSYMQNINVLTYSEVIFHEKFIPTCAISNPLFLFCALHVCSIFKCEEGKVKLRKKFRKKRYGNQIINIEEMNISPSESVPIGLLVSKDLGRTLYNWTGEISKLTKSTGQIQCVVSFSNEYQGIFVIYMYKTALKHICETEDLNDYLSIRDIVEFDAIFCDEAVDQHIFWQATRIKVIKQSLKKNKFELDVDVEMYFEKIKLNGNSFNITSKTCNLRNCNAKFLVLEKNLSVMSKHKANAKFSSDLDTKLSSKLQSTISEKSSNLSQDSSDCLINKAVTTANQSLPLKDNKEESLYVSKDMHDINLSALKKDSNQNNVLISDLLFIHSSFVFGEVSVTSEDDGIAVTMNTLNQFNVFFKSEAIFSENTKRIPAKGSIVLLYIPFFESKDSSCVATLVYPLNSEESVLFKENISIESFLVDNFFPVVQKNLGDIYSCFCGLAHILTRRLLISQEFETKGKKLCKTFDFIKSLQEAFCFSEKTLTLFYILINELYSQNVGASCAKLCADLVLVFVQAFSFTNYSKKLKVLYKGRKTLSNHSHKRNHSSSHFLSYIKTTCFKTSDAVISSFKEKMQIASDLLPLYPKFSIKEEILIESKDSCLSEKAGDARFDTALLQVKPFTEQGHGSCISINSYKSCNSKSSDDVFYSCESDSDSEKNENSIPSQSNSIHLFKENDCRNAAINCNEVNDSLPLAEKSCDSSIEAKDIPKITLSTLSKKYTEKWEFADSSDFKLKHSSLFKAKNRRNKNKIILPSSSNHCKECWKPVIETTAYISTITNSCLYFSAKYNQQTATLGFPRYLVSEEILKSLSLGSSVKICIIPNILLHFSDVLYINLC</sequence>
<evidence type="ECO:0000313" key="2">
    <source>
        <dbReference type="Proteomes" id="UP000499080"/>
    </source>
</evidence>
<name>A0A4Y2CKW2_ARAVE</name>
<gene>
    <name evidence="1" type="ORF">AVEN_60224_3</name>
</gene>
<dbReference type="Proteomes" id="UP000499080">
    <property type="component" value="Unassembled WGS sequence"/>
</dbReference>
<proteinExistence type="predicted"/>
<dbReference type="AlphaFoldDB" id="A0A4Y2CKW2"/>
<evidence type="ECO:0000313" key="1">
    <source>
        <dbReference type="EMBL" id="GBM05030.1"/>
    </source>
</evidence>
<dbReference type="OrthoDB" id="6427964at2759"/>
<reference evidence="1 2" key="1">
    <citation type="journal article" date="2019" name="Sci. Rep.">
        <title>Orb-weaving spider Araneus ventricosus genome elucidates the spidroin gene catalogue.</title>
        <authorList>
            <person name="Kono N."/>
            <person name="Nakamura H."/>
            <person name="Ohtoshi R."/>
            <person name="Moran D.A.P."/>
            <person name="Shinohara A."/>
            <person name="Yoshida Y."/>
            <person name="Fujiwara M."/>
            <person name="Mori M."/>
            <person name="Tomita M."/>
            <person name="Arakawa K."/>
        </authorList>
    </citation>
    <scope>NUCLEOTIDE SEQUENCE [LARGE SCALE GENOMIC DNA]</scope>
</reference>
<protein>
    <submittedName>
        <fullName evidence="1">Uncharacterized protein</fullName>
    </submittedName>
</protein>